<dbReference type="InterPro" id="IPR013342">
    <property type="entry name" value="Mandelate_racemase_C"/>
</dbReference>
<dbReference type="AlphaFoldDB" id="A0A918LLM0"/>
<keyword evidence="3" id="KW-1185">Reference proteome</keyword>
<organism evidence="2 3">
    <name type="scientific">Streptomyces purpureus</name>
    <dbReference type="NCBI Taxonomy" id="1951"/>
    <lineage>
        <taxon>Bacteria</taxon>
        <taxon>Bacillati</taxon>
        <taxon>Actinomycetota</taxon>
        <taxon>Actinomycetes</taxon>
        <taxon>Kitasatosporales</taxon>
        <taxon>Streptomycetaceae</taxon>
        <taxon>Streptomyces</taxon>
    </lineage>
</organism>
<reference evidence="2" key="1">
    <citation type="journal article" date="2014" name="Int. J. Syst. Evol. Microbiol.">
        <title>Complete genome sequence of Corynebacterium casei LMG S-19264T (=DSM 44701T), isolated from a smear-ripened cheese.</title>
        <authorList>
            <consortium name="US DOE Joint Genome Institute (JGI-PGF)"/>
            <person name="Walter F."/>
            <person name="Albersmeier A."/>
            <person name="Kalinowski J."/>
            <person name="Ruckert C."/>
        </authorList>
    </citation>
    <scope>NUCLEOTIDE SEQUENCE</scope>
    <source>
        <strain evidence="2">JCM 3172</strain>
    </source>
</reference>
<evidence type="ECO:0000313" key="2">
    <source>
        <dbReference type="EMBL" id="GGT13441.1"/>
    </source>
</evidence>
<dbReference type="SUPFAM" id="SSF51604">
    <property type="entry name" value="Enolase C-terminal domain-like"/>
    <property type="match status" value="1"/>
</dbReference>
<dbReference type="Gene3D" id="3.30.390.10">
    <property type="entry name" value="Enolase-like, N-terminal domain"/>
    <property type="match status" value="1"/>
</dbReference>
<dbReference type="InterPro" id="IPR029065">
    <property type="entry name" value="Enolase_C-like"/>
</dbReference>
<accession>A0A918LLM0</accession>
<dbReference type="SUPFAM" id="SSF54826">
    <property type="entry name" value="Enolase N-terminal domain-like"/>
    <property type="match status" value="1"/>
</dbReference>
<dbReference type="SFLD" id="SFLDS00001">
    <property type="entry name" value="Enolase"/>
    <property type="match status" value="1"/>
</dbReference>
<reference evidence="2" key="2">
    <citation type="submission" date="2020-09" db="EMBL/GenBank/DDBJ databases">
        <authorList>
            <person name="Sun Q."/>
            <person name="Ohkuma M."/>
        </authorList>
    </citation>
    <scope>NUCLEOTIDE SEQUENCE</scope>
    <source>
        <strain evidence="2">JCM 3172</strain>
    </source>
</reference>
<dbReference type="InterPro" id="IPR029017">
    <property type="entry name" value="Enolase-like_N"/>
</dbReference>
<evidence type="ECO:0000259" key="1">
    <source>
        <dbReference type="SMART" id="SM00922"/>
    </source>
</evidence>
<protein>
    <recommendedName>
        <fullName evidence="1">Mandelate racemase/muconate lactonizing enzyme C-terminal domain-containing protein</fullName>
    </recommendedName>
</protein>
<gene>
    <name evidence="2" type="ORF">GCM10014713_02490</name>
</gene>
<feature type="domain" description="Mandelate racemase/muconate lactonizing enzyme C-terminal" evidence="1">
    <location>
        <begin position="143"/>
        <end position="245"/>
    </location>
</feature>
<dbReference type="SMART" id="SM00922">
    <property type="entry name" value="MR_MLE"/>
    <property type="match status" value="1"/>
</dbReference>
<dbReference type="PANTHER" id="PTHR48080">
    <property type="entry name" value="D-GALACTONATE DEHYDRATASE-RELATED"/>
    <property type="match status" value="1"/>
</dbReference>
<name>A0A918LLM0_9ACTN</name>
<dbReference type="InterPro" id="IPR036849">
    <property type="entry name" value="Enolase-like_C_sf"/>
</dbReference>
<dbReference type="EMBL" id="BMQQ01000001">
    <property type="protein sequence ID" value="GGT13441.1"/>
    <property type="molecule type" value="Genomic_DNA"/>
</dbReference>
<proteinExistence type="predicted"/>
<dbReference type="Pfam" id="PF13378">
    <property type="entry name" value="MR_MLE_C"/>
    <property type="match status" value="1"/>
</dbReference>
<evidence type="ECO:0000313" key="3">
    <source>
        <dbReference type="Proteomes" id="UP000619486"/>
    </source>
</evidence>
<dbReference type="Gene3D" id="3.20.20.120">
    <property type="entry name" value="Enolase-like C-terminal domain"/>
    <property type="match status" value="1"/>
</dbReference>
<dbReference type="InterPro" id="IPR034593">
    <property type="entry name" value="DgoD-like"/>
</dbReference>
<comment type="caution">
    <text evidence="2">The sequence shown here is derived from an EMBL/GenBank/DDBJ whole genome shotgun (WGS) entry which is preliminary data.</text>
</comment>
<dbReference type="PANTHER" id="PTHR48080:SF2">
    <property type="entry name" value="D-GALACTONATE DEHYDRATASE"/>
    <property type="match status" value="1"/>
</dbReference>
<sequence>MGGETWELFRIAVGVRAEWLVLRLRADGAAGVYGYGECSDAGPLAKVVAVLDAAVRRGARVQRPAGLRDALAALHDAEFGEAPDRRTEPSFAGVTVAGGMAQARTDLAARLDGVPLWSWMGGAPPAPVELYANLNRTPGGSTPREVAATAERALADGFGALKVAPFDAPGDRPLPELGLARLHAVRQAVGGGVRLMADAHERLTFDELVPLLGPLSELGLHWLEDAVCIGRPRELARLRARTAIPLAGGEFACDPADVWNVDGLIDVLLPDVKHAGGTLEAARLAAAGTARISVHNPTGPVATLHSAHLSSVCGAAEPMEYAYGPTAWRSDLVRGAERVERGRLTLPDAPGTGLELDTAHPSVTRVWSGRMEAHRPARR</sequence>
<dbReference type="Proteomes" id="UP000619486">
    <property type="component" value="Unassembled WGS sequence"/>
</dbReference>